<proteinExistence type="predicted"/>
<dbReference type="InterPro" id="IPR051677">
    <property type="entry name" value="AfsR-DnrI-RedD_regulator"/>
</dbReference>
<dbReference type="PANTHER" id="PTHR35807">
    <property type="entry name" value="TRANSCRIPTIONAL REGULATOR REDD-RELATED"/>
    <property type="match status" value="1"/>
</dbReference>
<dbReference type="Proteomes" id="UP000188174">
    <property type="component" value="Chromosome"/>
</dbReference>
<dbReference type="Gene3D" id="1.10.10.10">
    <property type="entry name" value="Winged helix-like DNA-binding domain superfamily/Winged helix DNA-binding domain"/>
    <property type="match status" value="1"/>
</dbReference>
<dbReference type="InterPro" id="IPR005158">
    <property type="entry name" value="BTAD"/>
</dbReference>
<accession>A0ABM6I8Q8</accession>
<name>A0ABM6I8Q8_9HYPH</name>
<dbReference type="InterPro" id="IPR036388">
    <property type="entry name" value="WH-like_DNA-bd_sf"/>
</dbReference>
<organism evidence="2 3">
    <name type="scientific">Roseibium algicola</name>
    <dbReference type="NCBI Taxonomy" id="2857014"/>
    <lineage>
        <taxon>Bacteria</taxon>
        <taxon>Pseudomonadati</taxon>
        <taxon>Pseudomonadota</taxon>
        <taxon>Alphaproteobacteria</taxon>
        <taxon>Hyphomicrobiales</taxon>
        <taxon>Stappiaceae</taxon>
        <taxon>Roseibium</taxon>
    </lineage>
</organism>
<sequence length="664" mass="74449">MAIASCFACLGRPLLLDSDQEPVAVKTRKALAIMGYLSRMSGMASPREALADLLWSGTDRHKAMQSLRQALRQLKSAEETAGIDVVRSAPGHIQLDPSAFASDLMAMNTLLERGQAADFRNAGELWRGEFLTGYDDIDSEFSEWLTVERERVRSELISAAFKHLNRISTEDGGVQAEAGARFVLKLDPAFEAAHRVLIRLYMNLGQPERAEQQLRSCEREMRLHLDAEPDEETRKLLIVSEVEPSPVPVGRSDGNSGGNRGFLPNYDDFVPLPEISIVSSSLLKKGLNDAIHLREEIVSGLSSFRSFELFESEYFGEENVPRPTLMEGHELGCYLLRFRHDERSGKVVVQFEDRGNGQIVFNEIIDLQYWDGLVPAASQIVSRIHNHATSRLRNPAKTSVFARWCQAEALLWDFTPQSDEKAMRLLDDLERTNRSFSMTYAGKASIIMKQELHFPLMDKTFSGEENNLLNLAEKSIRLDPWQAVNQRVYGWALILSNMPDEARRAFQNAGRLSSADPANLMSVAEGLAFSGDINEARVTAERAFSLFAFVPRVFYEYLANIYFAAEDYDSAIKQIERGAGVGISGLTTRVAALVCAGREEEAMHTLERFGENRAALLKNSPELAQDPKSWRKKINFFQNEKVRNDFDKGAALVQRFLFDGSGSI</sequence>
<gene>
    <name evidence="2" type="ORF">B0E33_27485</name>
</gene>
<evidence type="ECO:0000313" key="2">
    <source>
        <dbReference type="EMBL" id="AQQ06859.1"/>
    </source>
</evidence>
<feature type="domain" description="Bacterial transcriptional activator" evidence="1">
    <location>
        <begin position="102"/>
        <end position="237"/>
    </location>
</feature>
<dbReference type="Pfam" id="PF03704">
    <property type="entry name" value="BTAD"/>
    <property type="match status" value="1"/>
</dbReference>
<dbReference type="RefSeq" id="WP_077292968.1">
    <property type="nucleotide sequence ID" value="NZ_CP019630.1"/>
</dbReference>
<protein>
    <recommendedName>
        <fullName evidence="1">Bacterial transcriptional activator domain-containing protein</fullName>
    </recommendedName>
</protein>
<dbReference type="SMART" id="SM01043">
    <property type="entry name" value="BTAD"/>
    <property type="match status" value="1"/>
</dbReference>
<dbReference type="InterPro" id="IPR011990">
    <property type="entry name" value="TPR-like_helical_dom_sf"/>
</dbReference>
<keyword evidence="3" id="KW-1185">Reference proteome</keyword>
<evidence type="ECO:0000259" key="1">
    <source>
        <dbReference type="SMART" id="SM01043"/>
    </source>
</evidence>
<dbReference type="Gene3D" id="1.25.40.10">
    <property type="entry name" value="Tetratricopeptide repeat domain"/>
    <property type="match status" value="2"/>
</dbReference>
<evidence type="ECO:0000313" key="3">
    <source>
        <dbReference type="Proteomes" id="UP000188174"/>
    </source>
</evidence>
<reference evidence="2 3" key="1">
    <citation type="submission" date="2017-02" db="EMBL/GenBank/DDBJ databases">
        <authorList>
            <person name="Jeong S."/>
        </authorList>
    </citation>
    <scope>NUCLEOTIDE SEQUENCE [LARGE SCALE GENOMIC DNA]</scope>
    <source>
        <strain evidence="2 3">RMAR6-6</strain>
    </source>
</reference>
<dbReference type="PANTHER" id="PTHR35807:SF3">
    <property type="entry name" value="BLL5740 PROTEIN"/>
    <property type="match status" value="1"/>
</dbReference>
<dbReference type="EMBL" id="CP019630">
    <property type="protein sequence ID" value="AQQ06859.1"/>
    <property type="molecule type" value="Genomic_DNA"/>
</dbReference>
<dbReference type="SUPFAM" id="SSF48452">
    <property type="entry name" value="TPR-like"/>
    <property type="match status" value="2"/>
</dbReference>